<protein>
    <recommendedName>
        <fullName evidence="4">DUF805 domain-containing protein</fullName>
    </recommendedName>
</protein>
<dbReference type="STRING" id="39029.BSR42_10425"/>
<name>A0A0J6ZLW0_9FIRM</name>
<dbReference type="GO" id="GO:0005886">
    <property type="term" value="C:plasma membrane"/>
    <property type="evidence" value="ECO:0007669"/>
    <property type="project" value="TreeGrafter"/>
</dbReference>
<keyword evidence="3" id="KW-1185">Reference proteome</keyword>
<dbReference type="EMBL" id="LEKT01000042">
    <property type="protein sequence ID" value="KMO85866.1"/>
    <property type="molecule type" value="Genomic_DNA"/>
</dbReference>
<organism evidence="2 3">
    <name type="scientific">Megasphaera cerevisiae DSM 20462</name>
    <dbReference type="NCBI Taxonomy" id="1122219"/>
    <lineage>
        <taxon>Bacteria</taxon>
        <taxon>Bacillati</taxon>
        <taxon>Bacillota</taxon>
        <taxon>Negativicutes</taxon>
        <taxon>Veillonellales</taxon>
        <taxon>Veillonellaceae</taxon>
        <taxon>Megasphaera</taxon>
    </lineage>
</organism>
<feature type="transmembrane region" description="Helical" evidence="1">
    <location>
        <begin position="60"/>
        <end position="82"/>
    </location>
</feature>
<keyword evidence="1" id="KW-0472">Membrane</keyword>
<dbReference type="RefSeq" id="WP_048514912.1">
    <property type="nucleotide sequence ID" value="NZ_FUXD01000007.1"/>
</dbReference>
<evidence type="ECO:0008006" key="4">
    <source>
        <dbReference type="Google" id="ProtNLM"/>
    </source>
</evidence>
<evidence type="ECO:0000313" key="2">
    <source>
        <dbReference type="EMBL" id="KMO85866.1"/>
    </source>
</evidence>
<gene>
    <name evidence="2" type="ORF">AB840_11065</name>
</gene>
<reference evidence="2 3" key="1">
    <citation type="submission" date="2015-06" db="EMBL/GenBank/DDBJ databases">
        <title>Draft genome sequence of beer spoilage bacterium Megasphaera cerevisiae type strain 20462.</title>
        <authorList>
            <person name="Kutumbaka K."/>
            <person name="Pasmowitz J."/>
            <person name="Mategko J."/>
            <person name="Reyes D."/>
            <person name="Friedrich A."/>
            <person name="Han S."/>
            <person name="Martens-Habbena W."/>
            <person name="Neal-McKinney J."/>
            <person name="Janagama H.K."/>
            <person name="Nadala C."/>
            <person name="Samadpour M."/>
        </authorList>
    </citation>
    <scope>NUCLEOTIDE SEQUENCE [LARGE SCALE GENOMIC DNA]</scope>
    <source>
        <strain evidence="2 3">DSM 20462</strain>
    </source>
</reference>
<sequence length="184" mass="20893">MVQQKKIQLKKRSRQSARIHKGLSMPVGSGSETSIVSFRDFRDLKTKYFTFAGRVQRRPFIFRTLLLMFAQFMFSVILYSRIVESILIGRMEYAVIFAIIFIILTIPAVWSQLSLGMRRCHDINKSGWLFIIPFLCYIASYVLPILGLDIAATAVQSVTAVSYLGFFTVKGSSGDNAYGPERAR</sequence>
<feature type="transmembrane region" description="Helical" evidence="1">
    <location>
        <begin position="94"/>
        <end position="115"/>
    </location>
</feature>
<proteinExistence type="predicted"/>
<keyword evidence="1" id="KW-0812">Transmembrane</keyword>
<evidence type="ECO:0000256" key="1">
    <source>
        <dbReference type="SAM" id="Phobius"/>
    </source>
</evidence>
<feature type="transmembrane region" description="Helical" evidence="1">
    <location>
        <begin position="127"/>
        <end position="144"/>
    </location>
</feature>
<dbReference type="PATRIC" id="fig|1122219.3.peg.2165"/>
<dbReference type="Pfam" id="PF05656">
    <property type="entry name" value="DUF805"/>
    <property type="match status" value="1"/>
</dbReference>
<dbReference type="PANTHER" id="PTHR34980">
    <property type="entry name" value="INNER MEMBRANE PROTEIN-RELATED-RELATED"/>
    <property type="match status" value="1"/>
</dbReference>
<dbReference type="AlphaFoldDB" id="A0A0J6ZLW0"/>
<comment type="caution">
    <text evidence="2">The sequence shown here is derived from an EMBL/GenBank/DDBJ whole genome shotgun (WGS) entry which is preliminary data.</text>
</comment>
<dbReference type="Proteomes" id="UP000036503">
    <property type="component" value="Unassembled WGS sequence"/>
</dbReference>
<keyword evidence="1" id="KW-1133">Transmembrane helix</keyword>
<dbReference type="PANTHER" id="PTHR34980:SF2">
    <property type="entry name" value="INNER MEMBRANE PROTEIN YHAH-RELATED"/>
    <property type="match status" value="1"/>
</dbReference>
<dbReference type="InParanoid" id="A0A0J6ZLW0"/>
<accession>A0A0J6ZLW0</accession>
<dbReference type="InterPro" id="IPR008523">
    <property type="entry name" value="DUF805"/>
</dbReference>
<evidence type="ECO:0000313" key="3">
    <source>
        <dbReference type="Proteomes" id="UP000036503"/>
    </source>
</evidence>
<dbReference type="OrthoDB" id="9812349at2"/>